<evidence type="ECO:0000313" key="1">
    <source>
        <dbReference type="EMBL" id="CAK8684206.1"/>
    </source>
</evidence>
<evidence type="ECO:0000313" key="2">
    <source>
        <dbReference type="Proteomes" id="UP001642483"/>
    </source>
</evidence>
<dbReference type="Gene3D" id="3.40.140.10">
    <property type="entry name" value="Cytidine Deaminase, domain 2"/>
    <property type="match status" value="1"/>
</dbReference>
<name>A0ABP0FX77_CLALP</name>
<dbReference type="EMBL" id="CAWYQH010000097">
    <property type="protein sequence ID" value="CAK8684206.1"/>
    <property type="molecule type" value="Genomic_DNA"/>
</dbReference>
<proteinExistence type="predicted"/>
<sequence length="403" mass="46125">MIKSEIPQIVEINAAASARIFIPKSVTEEFLKRVKANVVEKGKQIEVLAFLIGYEDGTIRHGTELLFPSQSGDGAKVDDIGSFGMETSVWIAEQSQTAKIHGSKTTVILWIHSHVQGSTCGYTSIDVHTQFRYSRLMYPGIIGQVIEIKEDGTYVSDYFTLSDVGDDVVAERSRINNLSNVCHDLCTNGRVYVSCQEIIAYTEETISVQDSRHVCEACKKFFPQESSLMKHLGQKSSCRTLFGLERYDAKRVERRIQAWKRHNDTDARIKSQAKYRKKNQETLAKKAALYYSNHREAISQKQAIYNKLNKDTIVKRQAIYDSEHREQVNKKQALYNKKNKDIIARKQAIYYAKHSKVKKKQALQHKRNKNAVAKNRAICPMHCKDVKTSFQSKLSMIYTKQRT</sequence>
<reference evidence="1 2" key="1">
    <citation type="submission" date="2024-02" db="EMBL/GenBank/DDBJ databases">
        <authorList>
            <person name="Daric V."/>
            <person name="Darras S."/>
        </authorList>
    </citation>
    <scope>NUCLEOTIDE SEQUENCE [LARGE SCALE GENOMIC DNA]</scope>
</reference>
<accession>A0ABP0FX77</accession>
<dbReference type="Proteomes" id="UP001642483">
    <property type="component" value="Unassembled WGS sequence"/>
</dbReference>
<organism evidence="1 2">
    <name type="scientific">Clavelina lepadiformis</name>
    <name type="common">Light-bulb sea squirt</name>
    <name type="synonym">Ascidia lepadiformis</name>
    <dbReference type="NCBI Taxonomy" id="159417"/>
    <lineage>
        <taxon>Eukaryota</taxon>
        <taxon>Metazoa</taxon>
        <taxon>Chordata</taxon>
        <taxon>Tunicata</taxon>
        <taxon>Ascidiacea</taxon>
        <taxon>Aplousobranchia</taxon>
        <taxon>Clavelinidae</taxon>
        <taxon>Clavelina</taxon>
    </lineage>
</organism>
<protein>
    <recommendedName>
        <fullName evidence="3">C2H2-type domain-containing protein</fullName>
    </recommendedName>
</protein>
<keyword evidence="2" id="KW-1185">Reference proteome</keyword>
<comment type="caution">
    <text evidence="1">The sequence shown here is derived from an EMBL/GenBank/DDBJ whole genome shotgun (WGS) entry which is preliminary data.</text>
</comment>
<evidence type="ECO:0008006" key="3">
    <source>
        <dbReference type="Google" id="ProtNLM"/>
    </source>
</evidence>
<gene>
    <name evidence="1" type="ORF">CVLEPA_LOCUS15199</name>
</gene>